<dbReference type="Proteomes" id="UP000295433">
    <property type="component" value="Unassembled WGS sequence"/>
</dbReference>
<dbReference type="InterPro" id="IPR058702">
    <property type="entry name" value="MafI2-like"/>
</dbReference>
<protein>
    <submittedName>
        <fullName evidence="1">Uncharacterized protein</fullName>
    </submittedName>
</protein>
<dbReference type="RefSeq" id="WP_132459472.1">
    <property type="nucleotide sequence ID" value="NZ_JAWIZJ010000024.1"/>
</dbReference>
<organism evidence="1 2">
    <name type="scientific">Samsonia erythrinae</name>
    <dbReference type="NCBI Taxonomy" id="160434"/>
    <lineage>
        <taxon>Bacteria</taxon>
        <taxon>Pseudomonadati</taxon>
        <taxon>Pseudomonadota</taxon>
        <taxon>Gammaproteobacteria</taxon>
        <taxon>Enterobacterales</taxon>
        <taxon>Pectobacteriaceae</taxon>
        <taxon>Samsonia</taxon>
    </lineage>
</organism>
<gene>
    <name evidence="1" type="ORF">EDC54_1264</name>
</gene>
<dbReference type="OrthoDB" id="9182495at2"/>
<comment type="caution">
    <text evidence="1">The sequence shown here is derived from an EMBL/GenBank/DDBJ whole genome shotgun (WGS) entry which is preliminary data.</text>
</comment>
<proteinExistence type="predicted"/>
<dbReference type="EMBL" id="SMBY01000026">
    <property type="protein sequence ID" value="TCV01065.1"/>
    <property type="molecule type" value="Genomic_DNA"/>
</dbReference>
<accession>A0A4R3VE87</accession>
<dbReference type="Pfam" id="PF26541">
    <property type="entry name" value="MafI2"/>
    <property type="match status" value="1"/>
</dbReference>
<reference evidence="1 2" key="1">
    <citation type="submission" date="2019-03" db="EMBL/GenBank/DDBJ databases">
        <title>Genomic Encyclopedia of Type Strains, Phase IV (KMG-IV): sequencing the most valuable type-strain genomes for metagenomic binning, comparative biology and taxonomic classification.</title>
        <authorList>
            <person name="Goeker M."/>
        </authorList>
    </citation>
    <scope>NUCLEOTIDE SEQUENCE [LARGE SCALE GENOMIC DNA]</scope>
    <source>
        <strain evidence="1 2">DSM 16730</strain>
    </source>
</reference>
<name>A0A4R3VE87_9GAMM</name>
<sequence length="94" mass="10886">MNDLKLIIFNSLLGNINKNVRALAYDFFDKKIIIYGYLDTEPDDDDYEIIDVAVSEIMASCPDLESQEINLVKSCEPVGKLNYYKGWVFVRNER</sequence>
<keyword evidence="2" id="KW-1185">Reference proteome</keyword>
<evidence type="ECO:0000313" key="1">
    <source>
        <dbReference type="EMBL" id="TCV01065.1"/>
    </source>
</evidence>
<dbReference type="AlphaFoldDB" id="A0A4R3VE87"/>
<evidence type="ECO:0000313" key="2">
    <source>
        <dbReference type="Proteomes" id="UP000295433"/>
    </source>
</evidence>